<keyword evidence="5" id="KW-0289">Folate biosynthesis</keyword>
<evidence type="ECO:0000256" key="9">
    <source>
        <dbReference type="ARBA" id="ARBA00049529"/>
    </source>
</evidence>
<dbReference type="HOGENOM" id="CLU_020844_2_0_6"/>
<name>F2JTM1_MARM1</name>
<dbReference type="InterPro" id="IPR017824">
    <property type="entry name" value="Aminodeoxychorismate_lyase_IV"/>
</dbReference>
<dbReference type="GO" id="GO:0030170">
    <property type="term" value="F:pyridoxal phosphate binding"/>
    <property type="evidence" value="ECO:0007669"/>
    <property type="project" value="InterPro"/>
</dbReference>
<sequence precursor="true">MVWFVNFQKTEHLSVNDRGFSYGDGVFETMLFQNKEVRHSQLHQNRLRRSLQRLFFDAKSSLDLNGIWSFIHANAPSFGESVLVKLIVTRGEGGRGYLPPEHPQLNVLIYFGKPPCYANERVNGVKLGVSSIPTSINPSVAGLKHLNKLENVMAKRELASGFYDALMLDPKGYVAECIQSNIGWFKNNLLYMPSIVDSGVQGTMRSFILEEFDGVINVGRFTLDDLLRADEVFVCNSLMGISGVVSIENPRTLGCIGIETEISAFCRYYSIGENIKNVQSLLESKENHVCS</sequence>
<dbReference type="GO" id="GO:0008696">
    <property type="term" value="F:4-amino-4-deoxychorismate lyase activity"/>
    <property type="evidence" value="ECO:0007669"/>
    <property type="project" value="UniProtKB-UniRule"/>
</dbReference>
<evidence type="ECO:0000256" key="3">
    <source>
        <dbReference type="ARBA" id="ARBA00011738"/>
    </source>
</evidence>
<dbReference type="AlphaFoldDB" id="F2JTM1"/>
<proteinExistence type="inferred from homology"/>
<dbReference type="Gene3D" id="3.20.10.10">
    <property type="entry name" value="D-amino Acid Aminotransferase, subunit A, domain 2"/>
    <property type="match status" value="1"/>
</dbReference>
<keyword evidence="6 13" id="KW-0456">Lyase</keyword>
<evidence type="ECO:0000313" key="13">
    <source>
        <dbReference type="EMBL" id="ADZ91535.1"/>
    </source>
</evidence>
<dbReference type="Gene3D" id="3.30.470.10">
    <property type="match status" value="1"/>
</dbReference>
<dbReference type="RefSeq" id="WP_013661440.1">
    <property type="nucleotide sequence ID" value="NC_015276.1"/>
</dbReference>
<dbReference type="InterPro" id="IPR043132">
    <property type="entry name" value="BCAT-like_C"/>
</dbReference>
<evidence type="ECO:0000256" key="7">
    <source>
        <dbReference type="ARBA" id="ARBA00035633"/>
    </source>
</evidence>
<evidence type="ECO:0000256" key="2">
    <source>
        <dbReference type="ARBA" id="ARBA00009320"/>
    </source>
</evidence>
<evidence type="ECO:0000256" key="1">
    <source>
        <dbReference type="ARBA" id="ARBA00001933"/>
    </source>
</evidence>
<comment type="catalytic activity">
    <reaction evidence="9">
        <text>4-amino-4-deoxychorismate = 4-aminobenzoate + pyruvate + H(+)</text>
        <dbReference type="Rhea" id="RHEA:16201"/>
        <dbReference type="ChEBI" id="CHEBI:15361"/>
        <dbReference type="ChEBI" id="CHEBI:15378"/>
        <dbReference type="ChEBI" id="CHEBI:17836"/>
        <dbReference type="ChEBI" id="CHEBI:58406"/>
        <dbReference type="EC" id="4.1.3.38"/>
    </reaction>
</comment>
<dbReference type="Pfam" id="PF01063">
    <property type="entry name" value="Aminotran_4"/>
    <property type="match status" value="1"/>
</dbReference>
<dbReference type="OrthoDB" id="9805628at2"/>
<dbReference type="InterPro" id="IPR036038">
    <property type="entry name" value="Aminotransferase-like"/>
</dbReference>
<organism evidence="13 14">
    <name type="scientific">Marinomonas mediterranea (strain ATCC 700492 / JCM 21426 / NBRC 103028 / MMB-1)</name>
    <dbReference type="NCBI Taxonomy" id="717774"/>
    <lineage>
        <taxon>Bacteria</taxon>
        <taxon>Pseudomonadati</taxon>
        <taxon>Pseudomonadota</taxon>
        <taxon>Gammaproteobacteria</taxon>
        <taxon>Oceanospirillales</taxon>
        <taxon>Oceanospirillaceae</taxon>
        <taxon>Marinomonas</taxon>
    </lineage>
</organism>
<dbReference type="GO" id="GO:0008153">
    <property type="term" value="P:4-aminobenzoate biosynthetic process"/>
    <property type="evidence" value="ECO:0007669"/>
    <property type="project" value="UniProtKB-UniRule"/>
</dbReference>
<dbReference type="EMBL" id="CP002583">
    <property type="protein sequence ID" value="ADZ91535.1"/>
    <property type="molecule type" value="Genomic_DNA"/>
</dbReference>
<evidence type="ECO:0000256" key="5">
    <source>
        <dbReference type="ARBA" id="ARBA00022909"/>
    </source>
</evidence>
<dbReference type="GO" id="GO:0005829">
    <property type="term" value="C:cytosol"/>
    <property type="evidence" value="ECO:0007669"/>
    <property type="project" value="TreeGrafter"/>
</dbReference>
<comment type="function">
    <text evidence="10">Involved in the biosynthesis of p-aminobenzoate (PABA), a precursor of tetrahydrofolate. Converts 4-amino-4-deoxychorismate into 4-aminobenzoate (PABA) and pyruvate.</text>
</comment>
<keyword evidence="4" id="KW-0663">Pyridoxal phosphate</keyword>
<accession>F2JTM1</accession>
<reference evidence="13 14" key="1">
    <citation type="journal article" date="2012" name="Stand. Genomic Sci.">
        <title>Complete genome sequence of the melanogenic marine bacterium Marinomonas mediterranea type strain (MMB-1(T)).</title>
        <authorList>
            <person name="Lucas-Elio P."/>
            <person name="Goodwin L."/>
            <person name="Woyke T."/>
            <person name="Pitluck S."/>
            <person name="Nolan M."/>
            <person name="Kyrpides N.C."/>
            <person name="Detter J.C."/>
            <person name="Copeland A."/>
            <person name="Teshima H."/>
            <person name="Bruce D."/>
            <person name="Detter C."/>
            <person name="Tapia R."/>
            <person name="Han S."/>
            <person name="Land M.L."/>
            <person name="Ivanova N."/>
            <person name="Mikhailova N."/>
            <person name="Johnston A.W."/>
            <person name="Sanchez-Amat A."/>
        </authorList>
    </citation>
    <scope>NUCLEOTIDE SEQUENCE [LARGE SCALE GENOMIC DNA]</scope>
    <source>
        <strain evidence="14">ATCC 700492 / JCM 21426 / NBRC 103028 / MMB-1</strain>
    </source>
</reference>
<gene>
    <name evidence="13" type="ordered locus">Marme_2294</name>
</gene>
<evidence type="ECO:0000256" key="6">
    <source>
        <dbReference type="ARBA" id="ARBA00023239"/>
    </source>
</evidence>
<comment type="subunit">
    <text evidence="3">Homodimer.</text>
</comment>
<dbReference type="NCBIfam" id="TIGR03461">
    <property type="entry name" value="pabC_Proteo"/>
    <property type="match status" value="1"/>
</dbReference>
<evidence type="ECO:0000256" key="4">
    <source>
        <dbReference type="ARBA" id="ARBA00022898"/>
    </source>
</evidence>
<dbReference type="Proteomes" id="UP000001062">
    <property type="component" value="Chromosome"/>
</dbReference>
<dbReference type="FunFam" id="3.20.10.10:FF:000002">
    <property type="entry name" value="D-alanine aminotransferase"/>
    <property type="match status" value="1"/>
</dbReference>
<dbReference type="PATRIC" id="fig|717774.3.peg.2364"/>
<keyword evidence="14" id="KW-1185">Reference proteome</keyword>
<evidence type="ECO:0000256" key="12">
    <source>
        <dbReference type="NCBIfam" id="TIGR03461"/>
    </source>
</evidence>
<dbReference type="EC" id="4.1.3.38" evidence="8 12"/>
<dbReference type="KEGG" id="mme:Marme_2294"/>
<evidence type="ECO:0000256" key="8">
    <source>
        <dbReference type="ARBA" id="ARBA00035676"/>
    </source>
</evidence>
<dbReference type="InterPro" id="IPR050571">
    <property type="entry name" value="Class-IV_PLP-Dep_Aminotrnsfr"/>
</dbReference>
<dbReference type="SUPFAM" id="SSF56752">
    <property type="entry name" value="D-aminoacid aminotransferase-like PLP-dependent enzymes"/>
    <property type="match status" value="1"/>
</dbReference>
<dbReference type="STRING" id="717774.Marme_2294"/>
<evidence type="ECO:0000256" key="10">
    <source>
        <dbReference type="ARBA" id="ARBA00054027"/>
    </source>
</evidence>
<comment type="similarity">
    <text evidence="2">Belongs to the class-IV pyridoxal-phosphate-dependent aminotransferase family.</text>
</comment>
<comment type="cofactor">
    <cofactor evidence="1">
        <name>pyridoxal 5'-phosphate</name>
        <dbReference type="ChEBI" id="CHEBI:597326"/>
    </cofactor>
</comment>
<comment type="pathway">
    <text evidence="7">Cofactor biosynthesis; tetrahydrofolate biosynthesis; 4-aminobenzoate from chorismate: step 2/2.</text>
</comment>
<dbReference type="InterPro" id="IPR001544">
    <property type="entry name" value="Aminotrans_IV"/>
</dbReference>
<dbReference type="eggNOG" id="COG0115">
    <property type="taxonomic scope" value="Bacteria"/>
</dbReference>
<evidence type="ECO:0000256" key="11">
    <source>
        <dbReference type="ARBA" id="ARBA00069174"/>
    </source>
</evidence>
<protein>
    <recommendedName>
        <fullName evidence="11 12">Aminodeoxychorismate lyase</fullName>
        <ecNumber evidence="8 12">4.1.3.38</ecNumber>
    </recommendedName>
</protein>
<dbReference type="GO" id="GO:0046656">
    <property type="term" value="P:folic acid biosynthetic process"/>
    <property type="evidence" value="ECO:0007669"/>
    <property type="project" value="UniProtKB-KW"/>
</dbReference>
<dbReference type="InterPro" id="IPR043131">
    <property type="entry name" value="BCAT-like_N"/>
</dbReference>
<dbReference type="PANTHER" id="PTHR42743:SF2">
    <property type="entry name" value="AMINODEOXYCHORISMATE LYASE"/>
    <property type="match status" value="1"/>
</dbReference>
<dbReference type="PANTHER" id="PTHR42743">
    <property type="entry name" value="AMINO-ACID AMINOTRANSFERASE"/>
    <property type="match status" value="1"/>
</dbReference>
<evidence type="ECO:0000313" key="14">
    <source>
        <dbReference type="Proteomes" id="UP000001062"/>
    </source>
</evidence>